<name>A0AC61TRX1_9CAUD</name>
<sequence length="78" mass="8926">MKITVYTKNGCPQCEMTKNVLKGEGIEFVSKNVEEDSEAYVYVVERLGLRQMPVVEVEGEEPFAGFRPDKLQELKDKQ</sequence>
<evidence type="ECO:0000313" key="1">
    <source>
        <dbReference type="EMBL" id="UNH58448.1"/>
    </source>
</evidence>
<evidence type="ECO:0000313" key="2">
    <source>
        <dbReference type="Proteomes" id="UP000829276"/>
    </source>
</evidence>
<reference evidence="1" key="1">
    <citation type="submission" date="2022-02" db="EMBL/GenBank/DDBJ databases">
        <authorList>
            <person name="Nazir A."/>
            <person name="Chen Y."/>
            <person name="Liu Y."/>
        </authorList>
    </citation>
    <scope>NUCLEOTIDE SEQUENCE</scope>
</reference>
<dbReference type="EMBL" id="OM634653">
    <property type="protein sequence ID" value="UNH58448.1"/>
    <property type="molecule type" value="Genomic_DNA"/>
</dbReference>
<proteinExistence type="predicted"/>
<accession>A0AC61TRX1</accession>
<organism evidence="1 2">
    <name type="scientific">Bacillus phage vB_BsuS_PJN02</name>
    <dbReference type="NCBI Taxonomy" id="2920374"/>
    <lineage>
        <taxon>Viruses</taxon>
        <taxon>Duplodnaviria</taxon>
        <taxon>Heunggongvirae</taxon>
        <taxon>Uroviricota</taxon>
        <taxon>Caudoviricetes</taxon>
        <taxon>Heleneionescovirinae</taxon>
        <taxon>Zhangjivirus</taxon>
        <taxon>Zhangjivirus PJN02</taxon>
    </lineage>
</organism>
<keyword evidence="2" id="KW-1185">Reference proteome</keyword>
<protein>
    <submittedName>
        <fullName evidence="1">Glutaredoxin</fullName>
    </submittedName>
</protein>
<dbReference type="Proteomes" id="UP000829276">
    <property type="component" value="Segment"/>
</dbReference>